<evidence type="ECO:0000256" key="1">
    <source>
        <dbReference type="SAM" id="Phobius"/>
    </source>
</evidence>
<dbReference type="RefSeq" id="WP_096920455.1">
    <property type="nucleotide sequence ID" value="NZ_CABJDW020000003.1"/>
</dbReference>
<dbReference type="AlphaFoldDB" id="A0A4P9C6Z7"/>
<gene>
    <name evidence="2" type="ORF">CPZ25_007620</name>
</gene>
<keyword evidence="1" id="KW-0472">Membrane</keyword>
<proteinExistence type="predicted"/>
<dbReference type="InterPro" id="IPR049458">
    <property type="entry name" value="EpsG-like"/>
</dbReference>
<reference evidence="2 3" key="1">
    <citation type="submission" date="2018-05" db="EMBL/GenBank/DDBJ databases">
        <title>Genome comparison of Eubacterium sp.</title>
        <authorList>
            <person name="Feng Y."/>
            <person name="Sanchez-Andrea I."/>
            <person name="Stams A.J.M."/>
            <person name="De Vos W.M."/>
        </authorList>
    </citation>
    <scope>NUCLEOTIDE SEQUENCE [LARGE SCALE GENOMIC DNA]</scope>
    <source>
        <strain evidence="2 3">YI</strain>
    </source>
</reference>
<feature type="transmembrane region" description="Helical" evidence="1">
    <location>
        <begin position="165"/>
        <end position="187"/>
    </location>
</feature>
<dbReference type="EMBL" id="CP029487">
    <property type="protein sequence ID" value="QCT71200.1"/>
    <property type="molecule type" value="Genomic_DNA"/>
</dbReference>
<organism evidence="2 3">
    <name type="scientific">Eubacterium maltosivorans</name>
    <dbReference type="NCBI Taxonomy" id="2041044"/>
    <lineage>
        <taxon>Bacteria</taxon>
        <taxon>Bacillati</taxon>
        <taxon>Bacillota</taxon>
        <taxon>Clostridia</taxon>
        <taxon>Eubacteriales</taxon>
        <taxon>Eubacteriaceae</taxon>
        <taxon>Eubacterium</taxon>
    </lineage>
</organism>
<name>A0A4P9C6Z7_EUBML</name>
<feature type="transmembrane region" description="Helical" evidence="1">
    <location>
        <begin position="276"/>
        <end position="296"/>
    </location>
</feature>
<dbReference type="Pfam" id="PF14897">
    <property type="entry name" value="EpsG"/>
    <property type="match status" value="1"/>
</dbReference>
<feature type="transmembrane region" description="Helical" evidence="1">
    <location>
        <begin position="117"/>
        <end position="134"/>
    </location>
</feature>
<feature type="transmembrane region" description="Helical" evidence="1">
    <location>
        <begin position="140"/>
        <end position="158"/>
    </location>
</feature>
<evidence type="ECO:0000313" key="3">
    <source>
        <dbReference type="Proteomes" id="UP000218387"/>
    </source>
</evidence>
<feature type="transmembrane region" description="Helical" evidence="1">
    <location>
        <begin position="245"/>
        <end position="264"/>
    </location>
</feature>
<evidence type="ECO:0000313" key="2">
    <source>
        <dbReference type="EMBL" id="QCT71200.1"/>
    </source>
</evidence>
<feature type="transmembrane region" description="Helical" evidence="1">
    <location>
        <begin position="199"/>
        <end position="224"/>
    </location>
</feature>
<feature type="transmembrane region" description="Helical" evidence="1">
    <location>
        <begin position="28"/>
        <end position="46"/>
    </location>
</feature>
<feature type="transmembrane region" description="Helical" evidence="1">
    <location>
        <begin position="325"/>
        <end position="345"/>
    </location>
</feature>
<feature type="transmembrane region" description="Helical" evidence="1">
    <location>
        <begin position="91"/>
        <end position="110"/>
    </location>
</feature>
<keyword evidence="3" id="KW-1185">Reference proteome</keyword>
<keyword evidence="1" id="KW-0812">Transmembrane</keyword>
<accession>A0A4P9C6Z7</accession>
<dbReference type="KEGG" id="emt:CPZ25_007620"/>
<protein>
    <submittedName>
        <fullName evidence="2">EpsG family protein</fullName>
    </submittedName>
</protein>
<feature type="transmembrane region" description="Helical" evidence="1">
    <location>
        <begin position="6"/>
        <end position="21"/>
    </location>
</feature>
<sequence>MWLHYCIFGVLILLSLLYNPNNKISKKFYIAFVFIIFFILATFRAIDIGNDTQEYYRVFELIRLKSSLTQAINFTRYEIGYVVLNYLVGKVTSNFSVVLAIVASFYLISVLRFIRKYAVSVSNVIILSFTFSMFYDVMNITRQCISVAIFLFAVDYLIERKAIKYFSLVVVASLFQTMSIVLLLLYFSPKTDFQKASDVVKWIGIIGIALIALGYITQIVQYLFPYYAHYFNTSYAEGGARSASFLFFIIRIGIVVFIWLLDGFKDFKNFNNEKNVFFQLMLLDCIVAAMSISFNMLDRFENFFCLGFIITISNTIGSFKKNKRIFANFMVIFLSFIYITIFLIFRSNWYGLFPYHFR</sequence>
<dbReference type="Proteomes" id="UP000218387">
    <property type="component" value="Chromosome"/>
</dbReference>
<keyword evidence="1" id="KW-1133">Transmembrane helix</keyword>